<dbReference type="AlphaFoldDB" id="A0A514CKZ0"/>
<evidence type="ECO:0000313" key="3">
    <source>
        <dbReference type="Proteomes" id="UP000316614"/>
    </source>
</evidence>
<dbReference type="EMBL" id="CP041253">
    <property type="protein sequence ID" value="QDH80427.1"/>
    <property type="molecule type" value="Genomic_DNA"/>
</dbReference>
<gene>
    <name evidence="2" type="ORF">FKX85_15810</name>
</gene>
<dbReference type="RefSeq" id="WP_141615661.1">
    <property type="nucleotide sequence ID" value="NZ_CP041253.1"/>
</dbReference>
<accession>A0A514CKZ0</accession>
<dbReference type="KEGG" id="echi:FKX85_15810"/>
<proteinExistence type="predicted"/>
<organism evidence="2 3">
    <name type="scientific">Echinicola soli</name>
    <dbReference type="NCBI Taxonomy" id="2591634"/>
    <lineage>
        <taxon>Bacteria</taxon>
        <taxon>Pseudomonadati</taxon>
        <taxon>Bacteroidota</taxon>
        <taxon>Cytophagia</taxon>
        <taxon>Cytophagales</taxon>
        <taxon>Cyclobacteriaceae</taxon>
        <taxon>Echinicola</taxon>
    </lineage>
</organism>
<evidence type="ECO:0000256" key="1">
    <source>
        <dbReference type="SAM" id="MobiDB-lite"/>
    </source>
</evidence>
<name>A0A514CKZ0_9BACT</name>
<dbReference type="OrthoDB" id="667524at2"/>
<evidence type="ECO:0000313" key="2">
    <source>
        <dbReference type="EMBL" id="QDH80427.1"/>
    </source>
</evidence>
<keyword evidence="3" id="KW-1185">Reference proteome</keyword>
<dbReference type="Proteomes" id="UP000316614">
    <property type="component" value="Chromosome"/>
</dbReference>
<sequence length="207" mass="23411">MSVDPLTKSYPMLTPYQFASNRPIDGVDLDGLEYLRADEARIKMMGGKAHINLENFNRITRGKWYLRNQKGNWPPGYVGWPTAVGELTHPDLPKYPGALNLDNTYGANDPNYILGEHRVQNPTAKSTGQTDRRYKDRTVSGTPSSARGVAGATLVLNAVTWGLEQYGIFQSNEDRRFQVYGKLAQFRIITIWNYSETKYSDKLPCLM</sequence>
<reference evidence="2 3" key="1">
    <citation type="submission" date="2019-06" db="EMBL/GenBank/DDBJ databases">
        <title>Echinicola alkalisoli sp. nov. isolated from saline soil.</title>
        <authorList>
            <person name="Sun J.-Q."/>
            <person name="Xu L."/>
        </authorList>
    </citation>
    <scope>NUCLEOTIDE SEQUENCE [LARGE SCALE GENOMIC DNA]</scope>
    <source>
        <strain evidence="2 3">LN3S3</strain>
    </source>
</reference>
<feature type="region of interest" description="Disordered" evidence="1">
    <location>
        <begin position="122"/>
        <end position="145"/>
    </location>
</feature>
<evidence type="ECO:0008006" key="4">
    <source>
        <dbReference type="Google" id="ProtNLM"/>
    </source>
</evidence>
<protein>
    <recommendedName>
        <fullName evidence="4">RHS repeat-associated core domain-containing protein</fullName>
    </recommendedName>
</protein>